<accession>A0AAN6ESW1</accession>
<gene>
    <name evidence="1" type="ORF">HRR80_005425</name>
</gene>
<dbReference type="Proteomes" id="UP001161757">
    <property type="component" value="Unassembled WGS sequence"/>
</dbReference>
<name>A0AAN6ESW1_EXODE</name>
<evidence type="ECO:0000313" key="2">
    <source>
        <dbReference type="Proteomes" id="UP001161757"/>
    </source>
</evidence>
<protein>
    <submittedName>
        <fullName evidence="1">Uncharacterized protein</fullName>
    </submittedName>
</protein>
<evidence type="ECO:0000313" key="1">
    <source>
        <dbReference type="EMBL" id="KAJ8990648.1"/>
    </source>
</evidence>
<organism evidence="1 2">
    <name type="scientific">Exophiala dermatitidis</name>
    <name type="common">Black yeast-like fungus</name>
    <name type="synonym">Wangiella dermatitidis</name>
    <dbReference type="NCBI Taxonomy" id="5970"/>
    <lineage>
        <taxon>Eukaryota</taxon>
        <taxon>Fungi</taxon>
        <taxon>Dikarya</taxon>
        <taxon>Ascomycota</taxon>
        <taxon>Pezizomycotina</taxon>
        <taxon>Eurotiomycetes</taxon>
        <taxon>Chaetothyriomycetidae</taxon>
        <taxon>Chaetothyriales</taxon>
        <taxon>Herpotrichiellaceae</taxon>
        <taxon>Exophiala</taxon>
    </lineage>
</organism>
<reference evidence="1" key="1">
    <citation type="submission" date="2023-01" db="EMBL/GenBank/DDBJ databases">
        <title>Exophiala dermititidis isolated from Cystic Fibrosis Patient.</title>
        <authorList>
            <person name="Kurbessoian T."/>
            <person name="Crocker A."/>
            <person name="Murante D."/>
            <person name="Hogan D.A."/>
            <person name="Stajich J.E."/>
        </authorList>
    </citation>
    <scope>NUCLEOTIDE SEQUENCE</scope>
    <source>
        <strain evidence="1">Ex8</strain>
    </source>
</reference>
<dbReference type="AlphaFoldDB" id="A0AAN6ESW1"/>
<comment type="caution">
    <text evidence="1">The sequence shown here is derived from an EMBL/GenBank/DDBJ whole genome shotgun (WGS) entry which is preliminary data.</text>
</comment>
<sequence length="130" mass="14529">MIIRLESRRTASMDLHDERILLHVRDGNPRPNSLFCTGVVAEQARRLDQLPLHPGKTGLNSDRPTSSNWPAIRKWSVISINPCDRLDRAGQPAGNISESKNCVEPKVNLQPARPPAYSTIWGGNSARVRR</sequence>
<dbReference type="EMBL" id="JAJGCB010000010">
    <property type="protein sequence ID" value="KAJ8990648.1"/>
    <property type="molecule type" value="Genomic_DNA"/>
</dbReference>
<proteinExistence type="predicted"/>